<proteinExistence type="predicted"/>
<accession>A0ACC2DTK7</accession>
<name>A0ACC2DTK7_DIPCM</name>
<protein>
    <submittedName>
        <fullName evidence="1">Uncharacterized protein</fullName>
    </submittedName>
</protein>
<gene>
    <name evidence="1" type="ORF">O6H91_04G003300</name>
</gene>
<sequence length="354" mass="39873">MAGISATVAAECAKGIDKLYSAIAFLLWLGPFHLNIAFLILIPFGLLSSFTFPIVITLLTFLVFLAVIPIEYKSTVGTPVANWSYFSKSQVLSADQAGYSLLRDRMFFNWICRFICKYATKHFPIKVVADDVEALDSNRSYVVVLEPHSILPLGVLAFLEYSDLFPLKKVRVLVTSTALGTPVLRHIWTWMGAMPASGEAFRKLLCSGISGVIVPGGVQECLYMQRNREVVYLKKRFGFVRIAIQEGSPLVPVFVFGQTKIYDYVKPKGSKWYNQLSRIIGFAPLWMWGEYGTIIPYRRPMYVAVGKPIEVNQIEAPSREEIGGVHAIYLKALEELFERHKEAAGYKDTQLDIY</sequence>
<keyword evidence="2" id="KW-1185">Reference proteome</keyword>
<organism evidence="1 2">
    <name type="scientific">Diphasiastrum complanatum</name>
    <name type="common">Issler's clubmoss</name>
    <name type="synonym">Lycopodium complanatum</name>
    <dbReference type="NCBI Taxonomy" id="34168"/>
    <lineage>
        <taxon>Eukaryota</taxon>
        <taxon>Viridiplantae</taxon>
        <taxon>Streptophyta</taxon>
        <taxon>Embryophyta</taxon>
        <taxon>Tracheophyta</taxon>
        <taxon>Lycopodiopsida</taxon>
        <taxon>Lycopodiales</taxon>
        <taxon>Lycopodiaceae</taxon>
        <taxon>Lycopodioideae</taxon>
        <taxon>Diphasiastrum</taxon>
    </lineage>
</organism>
<reference evidence="2" key="1">
    <citation type="journal article" date="2024" name="Proc. Natl. Acad. Sci. U.S.A.">
        <title>Extraordinary preservation of gene collinearity over three hundred million years revealed in homosporous lycophytes.</title>
        <authorList>
            <person name="Li C."/>
            <person name="Wickell D."/>
            <person name="Kuo L.Y."/>
            <person name="Chen X."/>
            <person name="Nie B."/>
            <person name="Liao X."/>
            <person name="Peng D."/>
            <person name="Ji J."/>
            <person name="Jenkins J."/>
            <person name="Williams M."/>
            <person name="Shu S."/>
            <person name="Plott C."/>
            <person name="Barry K."/>
            <person name="Rajasekar S."/>
            <person name="Grimwood J."/>
            <person name="Han X."/>
            <person name="Sun S."/>
            <person name="Hou Z."/>
            <person name="He W."/>
            <person name="Dai G."/>
            <person name="Sun C."/>
            <person name="Schmutz J."/>
            <person name="Leebens-Mack J.H."/>
            <person name="Li F.W."/>
            <person name="Wang L."/>
        </authorList>
    </citation>
    <scope>NUCLEOTIDE SEQUENCE [LARGE SCALE GENOMIC DNA]</scope>
    <source>
        <strain evidence="2">cv. PW_Plant_1</strain>
    </source>
</reference>
<dbReference type="EMBL" id="CM055095">
    <property type="protein sequence ID" value="KAJ7557638.1"/>
    <property type="molecule type" value="Genomic_DNA"/>
</dbReference>
<evidence type="ECO:0000313" key="1">
    <source>
        <dbReference type="EMBL" id="KAJ7557638.1"/>
    </source>
</evidence>
<evidence type="ECO:0000313" key="2">
    <source>
        <dbReference type="Proteomes" id="UP001162992"/>
    </source>
</evidence>
<dbReference type="Proteomes" id="UP001162992">
    <property type="component" value="Chromosome 4"/>
</dbReference>
<comment type="caution">
    <text evidence="1">The sequence shown here is derived from an EMBL/GenBank/DDBJ whole genome shotgun (WGS) entry which is preliminary data.</text>
</comment>